<dbReference type="InterPro" id="IPR034193">
    <property type="entry name" value="PCSK9_ProteinaseK-like"/>
</dbReference>
<dbReference type="GO" id="GO:0004252">
    <property type="term" value="F:serine-type endopeptidase activity"/>
    <property type="evidence" value="ECO:0007669"/>
    <property type="project" value="UniProtKB-UniRule"/>
</dbReference>
<dbReference type="InterPro" id="IPR010259">
    <property type="entry name" value="S8pro/Inhibitor_I9"/>
</dbReference>
<dbReference type="InterPro" id="IPR022398">
    <property type="entry name" value="Peptidase_S8_His-AS"/>
</dbReference>
<dbReference type="InterPro" id="IPR000209">
    <property type="entry name" value="Peptidase_S8/S53_dom"/>
</dbReference>
<dbReference type="Pfam" id="PF05922">
    <property type="entry name" value="Inhibitor_I9"/>
    <property type="match status" value="1"/>
</dbReference>
<keyword evidence="4 5" id="KW-0720">Serine protease</keyword>
<dbReference type="InterPro" id="IPR036852">
    <property type="entry name" value="Peptidase_S8/S53_dom_sf"/>
</dbReference>
<protein>
    <recommendedName>
        <fullName evidence="11">Subtilisin-like protein</fullName>
    </recommendedName>
</protein>
<evidence type="ECO:0008006" key="11">
    <source>
        <dbReference type="Google" id="ProtNLM"/>
    </source>
</evidence>
<dbReference type="Pfam" id="PF00082">
    <property type="entry name" value="Peptidase_S8"/>
    <property type="match status" value="1"/>
</dbReference>
<dbReference type="CDD" id="cd04077">
    <property type="entry name" value="Peptidases_S8_PCSK9_ProteinaseK_like"/>
    <property type="match status" value="1"/>
</dbReference>
<dbReference type="Proteomes" id="UP000070444">
    <property type="component" value="Unassembled WGS sequence"/>
</dbReference>
<dbReference type="PROSITE" id="PS00138">
    <property type="entry name" value="SUBTILASE_SER"/>
    <property type="match status" value="1"/>
</dbReference>
<keyword evidence="2 5" id="KW-0645">Protease</keyword>
<feature type="active site" description="Charge relay system" evidence="5">
    <location>
        <position position="273"/>
    </location>
</feature>
<dbReference type="Gene3D" id="3.40.50.200">
    <property type="entry name" value="Peptidase S8/S53 domain"/>
    <property type="match status" value="1"/>
</dbReference>
<keyword evidence="10" id="KW-1185">Reference proteome</keyword>
<dbReference type="InterPro" id="IPR015500">
    <property type="entry name" value="Peptidase_S8_subtilisin-rel"/>
</dbReference>
<dbReference type="PROSITE" id="PS00137">
    <property type="entry name" value="SUBTILASE_HIS"/>
    <property type="match status" value="1"/>
</dbReference>
<dbReference type="InterPro" id="IPR023827">
    <property type="entry name" value="Peptidase_S8_Asp-AS"/>
</dbReference>
<dbReference type="PANTHER" id="PTHR43806:SF11">
    <property type="entry name" value="CEREVISIN-RELATED"/>
    <property type="match status" value="1"/>
</dbReference>
<dbReference type="OMA" id="TENTESW"/>
<feature type="domain" description="Inhibitor I9" evidence="8">
    <location>
        <begin position="3"/>
        <end position="40"/>
    </location>
</feature>
<sequence length="324" mass="34658">LNSVKYHYKHGFKGMAVNMDDLTLAKVRRLSNVKYIIPDGIGYGSAIQRNAPWGLSRISHRNRQSKYETPEYLYDSNAGEGITIYVVDSGINTNHTDFGGRATWGVNKIAGTPDIDEHGHGTHCAGTAGSNTYGVAKKAKLVAVKVLNSRNQGTWSDIIAGVDWVVENANPANSIISFSIGGNAYLPMDDAINYAYESGFFVSVAAMNDNRDACLVSPARAKHSFTVGGSDIDDNKYLGSNWGRCVSILGPAVDVLSTYIGSNNATTYLTGTSMATPHIAGIAATFLSQGTKFADLKTKILNTATKNAINGFDPDTPNLLGYNG</sequence>
<evidence type="ECO:0000259" key="8">
    <source>
        <dbReference type="Pfam" id="PF05922"/>
    </source>
</evidence>
<dbReference type="PROSITE" id="PS51892">
    <property type="entry name" value="SUBTILASE"/>
    <property type="match status" value="1"/>
</dbReference>
<accession>A0A137P660</accession>
<dbReference type="STRING" id="796925.A0A137P660"/>
<dbReference type="PRINTS" id="PR00723">
    <property type="entry name" value="SUBTILISIN"/>
</dbReference>
<evidence type="ECO:0000256" key="3">
    <source>
        <dbReference type="ARBA" id="ARBA00022801"/>
    </source>
</evidence>
<reference evidence="9 10" key="1">
    <citation type="journal article" date="2015" name="Genome Biol. Evol.">
        <title>Phylogenomic analyses indicate that early fungi evolved digesting cell walls of algal ancestors of land plants.</title>
        <authorList>
            <person name="Chang Y."/>
            <person name="Wang S."/>
            <person name="Sekimoto S."/>
            <person name="Aerts A.L."/>
            <person name="Choi C."/>
            <person name="Clum A."/>
            <person name="LaButti K.M."/>
            <person name="Lindquist E.A."/>
            <person name="Yee Ngan C."/>
            <person name="Ohm R.A."/>
            <person name="Salamov A.A."/>
            <person name="Grigoriev I.V."/>
            <person name="Spatafora J.W."/>
            <person name="Berbee M.L."/>
        </authorList>
    </citation>
    <scope>NUCLEOTIDE SEQUENCE [LARGE SCALE GENOMIC DNA]</scope>
    <source>
        <strain evidence="9 10">NRRL 28638</strain>
    </source>
</reference>
<evidence type="ECO:0000256" key="5">
    <source>
        <dbReference type="PROSITE-ProRule" id="PRU01240"/>
    </source>
</evidence>
<proteinExistence type="inferred from homology"/>
<evidence type="ECO:0000256" key="4">
    <source>
        <dbReference type="ARBA" id="ARBA00022825"/>
    </source>
</evidence>
<feature type="non-terminal residue" evidence="9">
    <location>
        <position position="324"/>
    </location>
</feature>
<dbReference type="PROSITE" id="PS00136">
    <property type="entry name" value="SUBTILASE_ASP"/>
    <property type="match status" value="1"/>
</dbReference>
<name>A0A137P660_CONC2</name>
<evidence type="ECO:0000256" key="6">
    <source>
        <dbReference type="RuleBase" id="RU003355"/>
    </source>
</evidence>
<evidence type="ECO:0000259" key="7">
    <source>
        <dbReference type="Pfam" id="PF00082"/>
    </source>
</evidence>
<dbReference type="PANTHER" id="PTHR43806">
    <property type="entry name" value="PEPTIDASE S8"/>
    <property type="match status" value="1"/>
</dbReference>
<dbReference type="SUPFAM" id="SSF52743">
    <property type="entry name" value="Subtilisin-like"/>
    <property type="match status" value="1"/>
</dbReference>
<keyword evidence="3 5" id="KW-0378">Hydrolase</keyword>
<feature type="non-terminal residue" evidence="9">
    <location>
        <position position="1"/>
    </location>
</feature>
<dbReference type="OrthoDB" id="206201at2759"/>
<dbReference type="GO" id="GO:0005615">
    <property type="term" value="C:extracellular space"/>
    <property type="evidence" value="ECO:0007669"/>
    <property type="project" value="TreeGrafter"/>
</dbReference>
<dbReference type="EMBL" id="KQ964502">
    <property type="protein sequence ID" value="KXN70424.1"/>
    <property type="molecule type" value="Genomic_DNA"/>
</dbReference>
<feature type="active site" description="Charge relay system" evidence="5">
    <location>
        <position position="88"/>
    </location>
</feature>
<gene>
    <name evidence="9" type="ORF">CONCODRAFT_26638</name>
</gene>
<dbReference type="InterPro" id="IPR023828">
    <property type="entry name" value="Peptidase_S8_Ser-AS"/>
</dbReference>
<comment type="similarity">
    <text evidence="1 5 6">Belongs to the peptidase S8 family.</text>
</comment>
<feature type="domain" description="Peptidase S8/S53" evidence="7">
    <location>
        <begin position="79"/>
        <end position="312"/>
    </location>
</feature>
<evidence type="ECO:0000313" key="10">
    <source>
        <dbReference type="Proteomes" id="UP000070444"/>
    </source>
</evidence>
<dbReference type="FunFam" id="3.40.50.200:FF:000007">
    <property type="entry name" value="Subtilisin-like serine protease"/>
    <property type="match status" value="1"/>
</dbReference>
<dbReference type="AlphaFoldDB" id="A0A137P660"/>
<feature type="active site" description="Charge relay system" evidence="5">
    <location>
        <position position="120"/>
    </location>
</feature>
<dbReference type="GO" id="GO:0006508">
    <property type="term" value="P:proteolysis"/>
    <property type="evidence" value="ECO:0007669"/>
    <property type="project" value="UniProtKB-KW"/>
</dbReference>
<organism evidence="9 10">
    <name type="scientific">Conidiobolus coronatus (strain ATCC 28846 / CBS 209.66 / NRRL 28638)</name>
    <name type="common">Delacroixia coronata</name>
    <dbReference type="NCBI Taxonomy" id="796925"/>
    <lineage>
        <taxon>Eukaryota</taxon>
        <taxon>Fungi</taxon>
        <taxon>Fungi incertae sedis</taxon>
        <taxon>Zoopagomycota</taxon>
        <taxon>Entomophthoromycotina</taxon>
        <taxon>Entomophthoromycetes</taxon>
        <taxon>Entomophthorales</taxon>
        <taxon>Ancylistaceae</taxon>
        <taxon>Conidiobolus</taxon>
    </lineage>
</organism>
<dbReference type="InterPro" id="IPR050131">
    <property type="entry name" value="Peptidase_S8_subtilisin-like"/>
</dbReference>
<evidence type="ECO:0000256" key="2">
    <source>
        <dbReference type="ARBA" id="ARBA00022670"/>
    </source>
</evidence>
<evidence type="ECO:0000256" key="1">
    <source>
        <dbReference type="ARBA" id="ARBA00011073"/>
    </source>
</evidence>
<evidence type="ECO:0000313" key="9">
    <source>
        <dbReference type="EMBL" id="KXN70424.1"/>
    </source>
</evidence>